<dbReference type="InterPro" id="IPR050131">
    <property type="entry name" value="Peptidase_S8_subtilisin-like"/>
</dbReference>
<dbReference type="InterPro" id="IPR034176">
    <property type="entry name" value="Peptidases_S8_13"/>
</dbReference>
<dbReference type="GO" id="GO:0004252">
    <property type="term" value="F:serine-type endopeptidase activity"/>
    <property type="evidence" value="ECO:0007669"/>
    <property type="project" value="UniProtKB-UniRule"/>
</dbReference>
<evidence type="ECO:0000256" key="1">
    <source>
        <dbReference type="ARBA" id="ARBA00004613"/>
    </source>
</evidence>
<dbReference type="InterPro" id="IPR007280">
    <property type="entry name" value="Peptidase_C_arc/bac"/>
</dbReference>
<keyword evidence="3" id="KW-0964">Secreted</keyword>
<evidence type="ECO:0000256" key="7">
    <source>
        <dbReference type="ARBA" id="ARBA00022825"/>
    </source>
</evidence>
<dbReference type="InterPro" id="IPR002884">
    <property type="entry name" value="P_dom"/>
</dbReference>
<keyword evidence="7 9" id="KW-0720">Serine protease</keyword>
<dbReference type="PANTHER" id="PTHR43806:SF11">
    <property type="entry name" value="CEREVISIN-RELATED"/>
    <property type="match status" value="1"/>
</dbReference>
<dbReference type="Gene3D" id="2.60.120.380">
    <property type="match status" value="1"/>
</dbReference>
<evidence type="ECO:0000256" key="8">
    <source>
        <dbReference type="ARBA" id="ARBA00023145"/>
    </source>
</evidence>
<dbReference type="InterPro" id="IPR008979">
    <property type="entry name" value="Galactose-bd-like_sf"/>
</dbReference>
<evidence type="ECO:0000256" key="3">
    <source>
        <dbReference type="ARBA" id="ARBA00022525"/>
    </source>
</evidence>
<dbReference type="CDD" id="cd07496">
    <property type="entry name" value="Peptidases_S8_13"/>
    <property type="match status" value="1"/>
</dbReference>
<dbReference type="PROSITE" id="PS51829">
    <property type="entry name" value="P_HOMO_B"/>
    <property type="match status" value="1"/>
</dbReference>
<dbReference type="eggNOG" id="COG4935">
    <property type="taxonomic scope" value="Bacteria"/>
</dbReference>
<evidence type="ECO:0000256" key="5">
    <source>
        <dbReference type="ARBA" id="ARBA00022729"/>
    </source>
</evidence>
<dbReference type="EMBL" id="CP002271">
    <property type="protein sequence ID" value="ADO71662.1"/>
    <property type="molecule type" value="Genomic_DNA"/>
</dbReference>
<keyword evidence="6 9" id="KW-0378">Hydrolase</keyword>
<dbReference type="SUPFAM" id="SSF52743">
    <property type="entry name" value="Subtilisin-like"/>
    <property type="match status" value="1"/>
</dbReference>
<proteinExistence type="inferred from homology"/>
<evidence type="ECO:0000313" key="12">
    <source>
        <dbReference type="EMBL" id="ADO71662.1"/>
    </source>
</evidence>
<dbReference type="Pfam" id="PF00082">
    <property type="entry name" value="Peptidase_S8"/>
    <property type="match status" value="1"/>
</dbReference>
<accession>E3FJI3</accession>
<gene>
    <name evidence="12" type="ordered locus">STAUR_3874</name>
</gene>
<dbReference type="PRINTS" id="PR00723">
    <property type="entry name" value="SUBTILISIN"/>
</dbReference>
<dbReference type="GO" id="GO:0006508">
    <property type="term" value="P:proteolysis"/>
    <property type="evidence" value="ECO:0007669"/>
    <property type="project" value="UniProtKB-KW"/>
</dbReference>
<dbReference type="AlphaFoldDB" id="E3FJI3"/>
<dbReference type="PROSITE" id="PS00137">
    <property type="entry name" value="SUBTILASE_HIS"/>
    <property type="match status" value="1"/>
</dbReference>
<dbReference type="PROSITE" id="PS00136">
    <property type="entry name" value="SUBTILASE_ASP"/>
    <property type="match status" value="1"/>
</dbReference>
<feature type="domain" description="P/Homo B" evidence="11">
    <location>
        <begin position="613"/>
        <end position="729"/>
    </location>
</feature>
<dbReference type="InterPro" id="IPR015500">
    <property type="entry name" value="Peptidase_S8_subtilisin-rel"/>
</dbReference>
<evidence type="ECO:0000256" key="2">
    <source>
        <dbReference type="ARBA" id="ARBA00011073"/>
    </source>
</evidence>
<dbReference type="InterPro" id="IPR022398">
    <property type="entry name" value="Peptidase_S8_His-AS"/>
</dbReference>
<feature type="active site" description="Charge relay system" evidence="9">
    <location>
        <position position="211"/>
    </location>
</feature>
<dbReference type="FunFam" id="3.40.50.200:FF:000022">
    <property type="entry name" value="Extracellular protease"/>
    <property type="match status" value="1"/>
</dbReference>
<organism evidence="12 13">
    <name type="scientific">Stigmatella aurantiaca (strain DW4/3-1)</name>
    <dbReference type="NCBI Taxonomy" id="378806"/>
    <lineage>
        <taxon>Bacteria</taxon>
        <taxon>Pseudomonadati</taxon>
        <taxon>Myxococcota</taxon>
        <taxon>Myxococcia</taxon>
        <taxon>Myxococcales</taxon>
        <taxon>Cystobacterineae</taxon>
        <taxon>Archangiaceae</taxon>
        <taxon>Stigmatella</taxon>
    </lineage>
</organism>
<sequence>MERGQRDGPGTVRTGRQRSAGPLYAFHLIQGASRMNRFIGSLWLQALTATSALGVAAVGRPAEAAGRVELNALQAEGQYNRFIVKYREDSAEFAQPESVQRHLDATTQRAVALKGAAPLVLGHVRRLAVGADVVSVDRKLDRTGAETLMREIAADPNVEYVEVDRLNKPFATPNDTRYGEQWHYFDAVGGLNLPPAWDLATGSGVVVAVLDTGITNHSDLNANVVPGYDFIVDTAVAGDGNGRDADPSDPGDFEGGYSSSWHGTHVAGTIAAVTNNSKGVAGVAYGAKISPVRVLGRGGGYDSDISDAIIWASGGSVSGVPANANPAKVINLSLGGSGSCGSTSQSAINAAVGRGTVLVIAAGNSNANVSGFSPANCNNVIAVAANGKTGARASYSNYGSLIDVTAPGGDGSYGILSTLNTGSTTPGSETYDGTYQGTSMAAPHVAGVVALIQSVASKTPAEIETILKSTARALPGSCTGGCGAGIVDAYAAVQAAKGGGNPNPPGDNVLTNNVPVTGLSGSANTELRYTLAVPAGSSNLTIATSEGTGDADIYVKFGSAPTTTSYDCRPYKSGNVESCAFATPQTGTYHVMVRGYSTFSGVKLLGSYTAGSGGGGQSFFENTTDFSILDKATIESPITVSGRTGNAPSTLKVSVSIYHTYQGDLKVDLIAPDGSVYVLHNYTGSGTDNIITTYTVNASSEVANGTWKLRVNDKAAGDTGYLDKWSLQF</sequence>
<dbReference type="Gene3D" id="3.40.50.200">
    <property type="entry name" value="Peptidase S8/S53 domain"/>
    <property type="match status" value="1"/>
</dbReference>
<evidence type="ECO:0000313" key="13">
    <source>
        <dbReference type="Proteomes" id="UP000001351"/>
    </source>
</evidence>
<dbReference type="Pfam" id="PF01483">
    <property type="entry name" value="P_proprotein"/>
    <property type="match status" value="1"/>
</dbReference>
<evidence type="ECO:0000256" key="4">
    <source>
        <dbReference type="ARBA" id="ARBA00022670"/>
    </source>
</evidence>
<dbReference type="FunFam" id="2.60.120.380:FF:000013">
    <property type="entry name" value="Alkaline serine protease"/>
    <property type="match status" value="1"/>
</dbReference>
<keyword evidence="13" id="KW-1185">Reference proteome</keyword>
<dbReference type="eggNOG" id="COG1404">
    <property type="taxonomic scope" value="Bacteria"/>
</dbReference>
<dbReference type="InterPro" id="IPR023828">
    <property type="entry name" value="Peptidase_S8_Ser-AS"/>
</dbReference>
<dbReference type="SUPFAM" id="SSF49785">
    <property type="entry name" value="Galactose-binding domain-like"/>
    <property type="match status" value="1"/>
</dbReference>
<protein>
    <submittedName>
        <fullName evidence="12">Peptidase S8 and S53 subtilisin kexin sedolisin</fullName>
    </submittedName>
</protein>
<dbReference type="Gene3D" id="2.60.120.260">
    <property type="entry name" value="Galactose-binding domain-like"/>
    <property type="match status" value="1"/>
</dbReference>
<dbReference type="HOGENOM" id="CLU_011263_8_2_7"/>
<reference evidence="12 13" key="1">
    <citation type="journal article" date="2011" name="Mol. Biol. Evol.">
        <title>Comparative genomic analysis of fruiting body formation in Myxococcales.</title>
        <authorList>
            <person name="Huntley S."/>
            <person name="Hamann N."/>
            <person name="Wegener-Feldbrugge S."/>
            <person name="Treuner-Lange A."/>
            <person name="Kube M."/>
            <person name="Reinhardt R."/>
            <person name="Klages S."/>
            <person name="Muller R."/>
            <person name="Ronning C.M."/>
            <person name="Nierman W.C."/>
            <person name="Sogaard-Andersen L."/>
        </authorList>
    </citation>
    <scope>NUCLEOTIDE SEQUENCE [LARGE SCALE GENOMIC DNA]</scope>
    <source>
        <strain evidence="12 13">DW4/3-1</strain>
    </source>
</reference>
<keyword evidence="5" id="KW-0732">Signal</keyword>
<dbReference type="Pfam" id="PF04151">
    <property type="entry name" value="PPC"/>
    <property type="match status" value="1"/>
</dbReference>
<evidence type="ECO:0000256" key="9">
    <source>
        <dbReference type="PROSITE-ProRule" id="PRU01240"/>
    </source>
</evidence>
<dbReference type="FunFam" id="2.60.120.260:FF:000149">
    <property type="entry name" value="Leupeptin-inactivating enzyme 1"/>
    <property type="match status" value="1"/>
</dbReference>
<dbReference type="STRING" id="378806.STAUR_3874"/>
<dbReference type="GO" id="GO:0005576">
    <property type="term" value="C:extracellular region"/>
    <property type="evidence" value="ECO:0007669"/>
    <property type="project" value="UniProtKB-SubCell"/>
</dbReference>
<feature type="active site" description="Charge relay system" evidence="9">
    <location>
        <position position="439"/>
    </location>
</feature>
<evidence type="ECO:0000256" key="10">
    <source>
        <dbReference type="RuleBase" id="RU003355"/>
    </source>
</evidence>
<comment type="similarity">
    <text evidence="2 9 10">Belongs to the peptidase S8 family.</text>
</comment>
<dbReference type="PROSITE" id="PS51892">
    <property type="entry name" value="SUBTILASE"/>
    <property type="match status" value="1"/>
</dbReference>
<dbReference type="InterPro" id="IPR023827">
    <property type="entry name" value="Peptidase_S8_Asp-AS"/>
</dbReference>
<dbReference type="Proteomes" id="UP000001351">
    <property type="component" value="Chromosome"/>
</dbReference>
<evidence type="ECO:0000259" key="11">
    <source>
        <dbReference type="PROSITE" id="PS51829"/>
    </source>
</evidence>
<dbReference type="PANTHER" id="PTHR43806">
    <property type="entry name" value="PEPTIDASE S8"/>
    <property type="match status" value="1"/>
</dbReference>
<evidence type="ECO:0000256" key="6">
    <source>
        <dbReference type="ARBA" id="ARBA00022801"/>
    </source>
</evidence>
<dbReference type="KEGG" id="sur:STAUR_3874"/>
<comment type="subcellular location">
    <subcellularLocation>
        <location evidence="1">Secreted</location>
    </subcellularLocation>
</comment>
<keyword evidence="8" id="KW-0865">Zymogen</keyword>
<dbReference type="InterPro" id="IPR036852">
    <property type="entry name" value="Peptidase_S8/S53_dom_sf"/>
</dbReference>
<dbReference type="PROSITE" id="PS00138">
    <property type="entry name" value="SUBTILASE_SER"/>
    <property type="match status" value="1"/>
</dbReference>
<dbReference type="MEROPS" id="S08.110"/>
<feature type="active site" description="Charge relay system" evidence="9">
    <location>
        <position position="262"/>
    </location>
</feature>
<dbReference type="InterPro" id="IPR000209">
    <property type="entry name" value="Peptidase_S8/S53_dom"/>
</dbReference>
<name>E3FJI3_STIAD</name>
<keyword evidence="4 9" id="KW-0645">Protease</keyword>